<protein>
    <submittedName>
        <fullName evidence="2">Uncharacterized protein</fullName>
    </submittedName>
</protein>
<dbReference type="AlphaFoldDB" id="A0A484L335"/>
<proteinExistence type="predicted"/>
<reference evidence="2 3" key="1">
    <citation type="submission" date="2018-04" db="EMBL/GenBank/DDBJ databases">
        <authorList>
            <person name="Vogel A."/>
        </authorList>
    </citation>
    <scope>NUCLEOTIDE SEQUENCE [LARGE SCALE GENOMIC DNA]</scope>
</reference>
<accession>A0A484L335</accession>
<feature type="region of interest" description="Disordered" evidence="1">
    <location>
        <begin position="72"/>
        <end position="101"/>
    </location>
</feature>
<sequence length="129" mass="14076">MSPPSIRCHGGAGYSQGGEDAETPSHKEIPSYQCRTIVQHCNHLCFLLRSYGAYSSPSSIDVISTTSECDIKDKDDLGPLSSTEDSSARVAEPPSLPPPPSYVVDHCSSSDFRLSLRWFLLHPRDSPPI</sequence>
<dbReference type="OrthoDB" id="512667at2759"/>
<dbReference type="EMBL" id="OOIL02000923">
    <property type="protein sequence ID" value="VFQ70624.1"/>
    <property type="molecule type" value="Genomic_DNA"/>
</dbReference>
<evidence type="ECO:0000313" key="2">
    <source>
        <dbReference type="EMBL" id="VFQ70624.1"/>
    </source>
</evidence>
<feature type="region of interest" description="Disordered" evidence="1">
    <location>
        <begin position="1"/>
        <end position="26"/>
    </location>
</feature>
<gene>
    <name evidence="2" type="ORF">CCAM_LOCUS12400</name>
</gene>
<evidence type="ECO:0000313" key="3">
    <source>
        <dbReference type="Proteomes" id="UP000595140"/>
    </source>
</evidence>
<name>A0A484L335_9ASTE</name>
<dbReference type="Proteomes" id="UP000595140">
    <property type="component" value="Unassembled WGS sequence"/>
</dbReference>
<evidence type="ECO:0000256" key="1">
    <source>
        <dbReference type="SAM" id="MobiDB-lite"/>
    </source>
</evidence>
<organism evidence="2 3">
    <name type="scientific">Cuscuta campestris</name>
    <dbReference type="NCBI Taxonomy" id="132261"/>
    <lineage>
        <taxon>Eukaryota</taxon>
        <taxon>Viridiplantae</taxon>
        <taxon>Streptophyta</taxon>
        <taxon>Embryophyta</taxon>
        <taxon>Tracheophyta</taxon>
        <taxon>Spermatophyta</taxon>
        <taxon>Magnoliopsida</taxon>
        <taxon>eudicotyledons</taxon>
        <taxon>Gunneridae</taxon>
        <taxon>Pentapetalae</taxon>
        <taxon>asterids</taxon>
        <taxon>lamiids</taxon>
        <taxon>Solanales</taxon>
        <taxon>Convolvulaceae</taxon>
        <taxon>Cuscuteae</taxon>
        <taxon>Cuscuta</taxon>
        <taxon>Cuscuta subgen. Grammica</taxon>
        <taxon>Cuscuta sect. Cleistogrammica</taxon>
    </lineage>
</organism>
<keyword evidence="3" id="KW-1185">Reference proteome</keyword>